<evidence type="ECO:0000256" key="2">
    <source>
        <dbReference type="ARBA" id="ARBA00022723"/>
    </source>
</evidence>
<evidence type="ECO:0000313" key="7">
    <source>
        <dbReference type="EMBL" id="NHB92329.1"/>
    </source>
</evidence>
<comment type="similarity">
    <text evidence="1">Belongs to the clavaminate synthase family.</text>
</comment>
<dbReference type="SUPFAM" id="SSF51197">
    <property type="entry name" value="Clavaminate synthase-like"/>
    <property type="match status" value="1"/>
</dbReference>
<dbReference type="GO" id="GO:0005506">
    <property type="term" value="F:iron ion binding"/>
    <property type="evidence" value="ECO:0007669"/>
    <property type="project" value="InterPro"/>
</dbReference>
<proteinExistence type="inferred from homology"/>
<evidence type="ECO:0000256" key="5">
    <source>
        <dbReference type="PIRSR" id="PIRSR019543-2"/>
    </source>
</evidence>
<keyword evidence="8" id="KW-1185">Reference proteome</keyword>
<dbReference type="Pfam" id="PF02668">
    <property type="entry name" value="TauD"/>
    <property type="match status" value="1"/>
</dbReference>
<dbReference type="AlphaFoldDB" id="A0A7X5THL5"/>
<sequence length="344" mass="38838">MLTERKDSLPAVDLFLSNQDKNKLSQALNTISNRYTQELAPHQLADEAAKKIIQNIDSCLLSKIVEYWRTKKPPYLLFKNFISTYNLPPTPTNDITPEESGWRTQAAALLGLLKLTGYACASFQDEMGGRLCHMVMPAENSEKSFLRSTKKLNFHTEVVNGYFKEEKPDIGDPLSPESLGLICLRNPDKIPTTILSLKNILKQLPQNIIQTLMDKNYYAQSQSSFDRQIIIDNVSVLIQLSNGSIGIRYSNSKLIGKTAIAQNALDTLHKLLNDSPDTLFLTLSPGDALIINNRNCLHGRSAISDSAKFNGNDRWLVRIYGYTEETIPFMKKKENMEHVMLLNR</sequence>
<evidence type="ECO:0000256" key="3">
    <source>
        <dbReference type="ARBA" id="ARBA00023002"/>
    </source>
</evidence>
<evidence type="ECO:0000256" key="1">
    <source>
        <dbReference type="ARBA" id="ARBA00008425"/>
    </source>
</evidence>
<keyword evidence="3" id="KW-0560">Oxidoreductase</keyword>
<dbReference type="PIRSF" id="PIRSF019543">
    <property type="entry name" value="Clavaminate_syn"/>
    <property type="match status" value="1"/>
</dbReference>
<dbReference type="InterPro" id="IPR014503">
    <property type="entry name" value="Clavaminate_syn-like"/>
</dbReference>
<keyword evidence="2 5" id="KW-0479">Metal-binding</keyword>
<dbReference type="Gene3D" id="3.60.130.10">
    <property type="entry name" value="Clavaminate synthase-like"/>
    <property type="match status" value="1"/>
</dbReference>
<dbReference type="RefSeq" id="WP_166305247.1">
    <property type="nucleotide sequence ID" value="NZ_CAWPIB010000008.1"/>
</dbReference>
<feature type="binding site" evidence="5">
    <location>
        <position position="298"/>
    </location>
    <ligand>
        <name>Fe cation</name>
        <dbReference type="ChEBI" id="CHEBI:24875"/>
    </ligand>
</feature>
<dbReference type="GO" id="GO:0016706">
    <property type="term" value="F:2-oxoglutarate-dependent dioxygenase activity"/>
    <property type="evidence" value="ECO:0007669"/>
    <property type="project" value="UniProtKB-ARBA"/>
</dbReference>
<dbReference type="InterPro" id="IPR042098">
    <property type="entry name" value="TauD-like_sf"/>
</dbReference>
<gene>
    <name evidence="7" type="ORF">C5469_09295</name>
</gene>
<evidence type="ECO:0000259" key="6">
    <source>
        <dbReference type="Pfam" id="PF02668"/>
    </source>
</evidence>
<dbReference type="EMBL" id="PUJW01000008">
    <property type="protein sequence ID" value="NHB92329.1"/>
    <property type="molecule type" value="Genomic_DNA"/>
</dbReference>
<feature type="domain" description="TauD/TfdA-like" evidence="6">
    <location>
        <begin position="257"/>
        <end position="320"/>
    </location>
</feature>
<comment type="caution">
    <text evidence="7">The sequence shown here is derived from an EMBL/GenBank/DDBJ whole genome shotgun (WGS) entry which is preliminary data.</text>
</comment>
<dbReference type="InterPro" id="IPR003819">
    <property type="entry name" value="TauD/TfdA-like"/>
</dbReference>
<dbReference type="Proteomes" id="UP000591844">
    <property type="component" value="Unassembled WGS sequence"/>
</dbReference>
<accession>A0A7X5THL5</accession>
<name>A0A7X5THL5_9GAMM</name>
<organism evidence="7 8">
    <name type="scientific">Photorhabdus cinerea</name>
    <dbReference type="NCBI Taxonomy" id="471575"/>
    <lineage>
        <taxon>Bacteria</taxon>
        <taxon>Pseudomonadati</taxon>
        <taxon>Pseudomonadota</taxon>
        <taxon>Gammaproteobacteria</taxon>
        <taxon>Enterobacterales</taxon>
        <taxon>Morganellaceae</taxon>
        <taxon>Photorhabdus</taxon>
    </lineage>
</organism>
<protein>
    <recommendedName>
        <fullName evidence="6">TauD/TfdA-like domain-containing protein</fullName>
    </recommendedName>
</protein>
<reference evidence="7 8" key="1">
    <citation type="submission" date="2018-02" db="EMBL/GenBank/DDBJ databases">
        <authorList>
            <person name="Machado R.A."/>
        </authorList>
    </citation>
    <scope>NUCLEOTIDE SEQUENCE [LARGE SCALE GENOMIC DNA]</scope>
    <source>
        <strain evidence="7 8">DSM 19724</strain>
    </source>
</reference>
<evidence type="ECO:0000313" key="8">
    <source>
        <dbReference type="Proteomes" id="UP000591844"/>
    </source>
</evidence>
<evidence type="ECO:0000256" key="4">
    <source>
        <dbReference type="ARBA" id="ARBA00023004"/>
    </source>
</evidence>
<keyword evidence="4 5" id="KW-0408">Iron</keyword>